<evidence type="ECO:0000313" key="9">
    <source>
        <dbReference type="EMBL" id="ALH23607.1"/>
    </source>
</evidence>
<dbReference type="GO" id="GO:0003910">
    <property type="term" value="F:DNA ligase (ATP) activity"/>
    <property type="evidence" value="ECO:0007669"/>
    <property type="project" value="InterPro"/>
</dbReference>
<dbReference type="InterPro" id="IPR050326">
    <property type="entry name" value="NAD_dep_DNA_ligaseB"/>
</dbReference>
<dbReference type="SUPFAM" id="SSF50249">
    <property type="entry name" value="Nucleic acid-binding proteins"/>
    <property type="match status" value="1"/>
</dbReference>
<dbReference type="InterPro" id="IPR012340">
    <property type="entry name" value="NA-bd_OB-fold"/>
</dbReference>
<evidence type="ECO:0000259" key="8">
    <source>
        <dbReference type="PROSITE" id="PS50160"/>
    </source>
</evidence>
<sequence>MSDKQFRPMLSATVAEVAKLRFPLLASHKLDGIRALVRDGVVVSRNLKPIPNRHVQVLFGRREYEGLDGELLVGDPTDPRAFLGTTSAVMSREGEPDVYFHVFDDCTTPAVPFRERYAHLQRRLGDRMVLVAQVAVSSTAELEEFERGALDAGHEGVMLRSFDGPYKFGRGTLSKQDLMKLKRFEDAEARVVGFEELLHNSNEATVGLLGQTERGHSKAGMVGMGTLGALQVVGVGGRWDGVAFNIGSGFDAATRAAIWEQRASWEGRLVKFKFFPLGAKDAPRFPIFLGERHPDDL</sequence>
<keyword evidence="5" id="KW-0235">DNA replication</keyword>
<dbReference type="GO" id="GO:0006310">
    <property type="term" value="P:DNA recombination"/>
    <property type="evidence" value="ECO:0007669"/>
    <property type="project" value="InterPro"/>
</dbReference>
<dbReference type="SUPFAM" id="SSF56091">
    <property type="entry name" value="DNA ligase/mRNA capping enzyme, catalytic domain"/>
    <property type="match status" value="1"/>
</dbReference>
<name>A0A0S0NCN3_9CAUD</name>
<keyword evidence="6" id="KW-0227">DNA damage</keyword>
<dbReference type="Proteomes" id="UP000203193">
    <property type="component" value="Segment"/>
</dbReference>
<dbReference type="Gene3D" id="3.30.470.30">
    <property type="entry name" value="DNA ligase/mRNA capping enzyme"/>
    <property type="match status" value="1"/>
</dbReference>
<dbReference type="GeneID" id="26637057"/>
<dbReference type="KEGG" id="vg:26637057"/>
<evidence type="ECO:0000256" key="3">
    <source>
        <dbReference type="ARBA" id="ARBA00013308"/>
    </source>
</evidence>
<dbReference type="CDD" id="cd08041">
    <property type="entry name" value="OBF_kDNA_ligase_like"/>
    <property type="match status" value="1"/>
</dbReference>
<accession>A0A0S0NCN3</accession>
<dbReference type="PANTHER" id="PTHR47810">
    <property type="entry name" value="DNA LIGASE"/>
    <property type="match status" value="1"/>
</dbReference>
<evidence type="ECO:0000256" key="6">
    <source>
        <dbReference type="ARBA" id="ARBA00022763"/>
    </source>
</evidence>
<dbReference type="InterPro" id="IPR012310">
    <property type="entry name" value="DNA_ligase_ATP-dep_cent"/>
</dbReference>
<keyword evidence="10" id="KW-1185">Reference proteome</keyword>
<dbReference type="PANTHER" id="PTHR47810:SF1">
    <property type="entry name" value="DNA LIGASE B"/>
    <property type="match status" value="1"/>
</dbReference>
<dbReference type="PROSITE" id="PS50160">
    <property type="entry name" value="DNA_LIGASE_A3"/>
    <property type="match status" value="1"/>
</dbReference>
<evidence type="ECO:0000256" key="5">
    <source>
        <dbReference type="ARBA" id="ARBA00022705"/>
    </source>
</evidence>
<dbReference type="Gene3D" id="3.30.1490.70">
    <property type="match status" value="1"/>
</dbReference>
<dbReference type="RefSeq" id="YP_009210619.1">
    <property type="nucleotide sequence ID" value="NC_028931.1"/>
</dbReference>
<organism evidence="9 10">
    <name type="scientific">Pseudomonas phage PaMx28</name>
    <dbReference type="NCBI Taxonomy" id="1175659"/>
    <lineage>
        <taxon>Viruses</taxon>
        <taxon>Duplodnaviria</taxon>
        <taxon>Heunggongvirae</taxon>
        <taxon>Uroviricota</taxon>
        <taxon>Caudoviricetes</taxon>
        <taxon>Mesyanzhinovviridae</taxon>
        <taxon>Bradleyvirinae</taxon>
        <taxon>Pamexvirus</taxon>
        <taxon>Pamexvirus PaMx28</taxon>
    </lineage>
</organism>
<keyword evidence="4 9" id="KW-0436">Ligase</keyword>
<protein>
    <recommendedName>
        <fullName evidence="3">DNA ligase</fullName>
    </recommendedName>
</protein>
<dbReference type="EMBL" id="JQ067089">
    <property type="protein sequence ID" value="ALH23607.1"/>
    <property type="molecule type" value="Genomic_DNA"/>
</dbReference>
<dbReference type="Pfam" id="PF01068">
    <property type="entry name" value="DNA_ligase_A_M"/>
    <property type="match status" value="1"/>
</dbReference>
<feature type="domain" description="ATP-dependent DNA ligase family profile" evidence="8">
    <location>
        <begin position="98"/>
        <end position="231"/>
    </location>
</feature>
<dbReference type="Pfam" id="PF14743">
    <property type="entry name" value="DNA_ligase_OB_2"/>
    <property type="match status" value="1"/>
</dbReference>
<evidence type="ECO:0000313" key="10">
    <source>
        <dbReference type="Proteomes" id="UP000203193"/>
    </source>
</evidence>
<evidence type="ECO:0000256" key="4">
    <source>
        <dbReference type="ARBA" id="ARBA00022598"/>
    </source>
</evidence>
<dbReference type="Gene3D" id="2.40.50.140">
    <property type="entry name" value="Nucleic acid-binding proteins"/>
    <property type="match status" value="1"/>
</dbReference>
<gene>
    <name evidence="9" type="ORF">PaMx28_07</name>
</gene>
<comment type="similarity">
    <text evidence="2">Belongs to the ATP-dependent DNA ligase family.</text>
</comment>
<dbReference type="GO" id="GO:0006281">
    <property type="term" value="P:DNA repair"/>
    <property type="evidence" value="ECO:0007669"/>
    <property type="project" value="UniProtKB-KW"/>
</dbReference>
<evidence type="ECO:0000256" key="1">
    <source>
        <dbReference type="ARBA" id="ARBA00001968"/>
    </source>
</evidence>
<dbReference type="OrthoDB" id="4300at10239"/>
<keyword evidence="7" id="KW-0234">DNA repair</keyword>
<dbReference type="GO" id="GO:0005524">
    <property type="term" value="F:ATP binding"/>
    <property type="evidence" value="ECO:0007669"/>
    <property type="project" value="InterPro"/>
</dbReference>
<comment type="cofactor">
    <cofactor evidence="1">
        <name>a divalent metal cation</name>
        <dbReference type="ChEBI" id="CHEBI:60240"/>
    </cofactor>
</comment>
<dbReference type="InterPro" id="IPR029319">
    <property type="entry name" value="DNA_ligase_OB"/>
</dbReference>
<reference evidence="9 10" key="1">
    <citation type="journal article" date="2012" name="Appl. Environ. Microbiol.">
        <title>High Diversity and Novel Species of Pseudomonas aeruginosa Bacteriophages.</title>
        <authorList>
            <person name="Sepulveda-Robles O."/>
            <person name="Kameyama L."/>
            <person name="Guarneros G."/>
        </authorList>
    </citation>
    <scope>NUCLEOTIDE SEQUENCE [LARGE SCALE GENOMIC DNA]</scope>
</reference>
<evidence type="ECO:0000256" key="7">
    <source>
        <dbReference type="ARBA" id="ARBA00023204"/>
    </source>
</evidence>
<evidence type="ECO:0000256" key="2">
    <source>
        <dbReference type="ARBA" id="ARBA00007572"/>
    </source>
</evidence>
<dbReference type="GO" id="GO:0006260">
    <property type="term" value="P:DNA replication"/>
    <property type="evidence" value="ECO:0007669"/>
    <property type="project" value="UniProtKB-KW"/>
</dbReference>
<proteinExistence type="inferred from homology"/>